<gene>
    <name evidence="3" type="ORF">FAK_18170</name>
</gene>
<dbReference type="Proteomes" id="UP001366166">
    <property type="component" value="Chromosome"/>
</dbReference>
<dbReference type="InterPro" id="IPR038404">
    <property type="entry name" value="TRAP_DctP_sf"/>
</dbReference>
<evidence type="ECO:0000313" key="3">
    <source>
        <dbReference type="EMBL" id="BEQ14751.1"/>
    </source>
</evidence>
<dbReference type="GO" id="GO:0055085">
    <property type="term" value="P:transmembrane transport"/>
    <property type="evidence" value="ECO:0007669"/>
    <property type="project" value="InterPro"/>
</dbReference>
<evidence type="ECO:0000313" key="4">
    <source>
        <dbReference type="Proteomes" id="UP001366166"/>
    </source>
</evidence>
<keyword evidence="1 2" id="KW-0732">Signal</keyword>
<dbReference type="SUPFAM" id="SSF53850">
    <property type="entry name" value="Periplasmic binding protein-like II"/>
    <property type="match status" value="1"/>
</dbReference>
<dbReference type="KEGG" id="dmp:FAK_18170"/>
<accession>A0AAU9EWA7</accession>
<name>A0AAU9EWA7_9BACT</name>
<evidence type="ECO:0000256" key="2">
    <source>
        <dbReference type="SAM" id="SignalP"/>
    </source>
</evidence>
<protein>
    <submittedName>
        <fullName evidence="3">ABC transporter substrate-binding protein</fullName>
    </submittedName>
</protein>
<feature type="chain" id="PRO_5043392515" evidence="2">
    <location>
        <begin position="27"/>
        <end position="339"/>
    </location>
</feature>
<dbReference type="NCBIfam" id="NF037995">
    <property type="entry name" value="TRAP_S1"/>
    <property type="match status" value="1"/>
</dbReference>
<dbReference type="Pfam" id="PF03480">
    <property type="entry name" value="DctP"/>
    <property type="match status" value="1"/>
</dbReference>
<proteinExistence type="predicted"/>
<reference evidence="4" key="1">
    <citation type="journal article" date="2023" name="Arch. Microbiol.">
        <title>Desulfoferula mesophilus gen. nov. sp. nov., a mesophilic sulfate-reducing bacterium isolated from a brackish lake sediment.</title>
        <authorList>
            <person name="Watanabe T."/>
            <person name="Yabe T."/>
            <person name="Tsuji J.M."/>
            <person name="Fukui M."/>
        </authorList>
    </citation>
    <scope>NUCLEOTIDE SEQUENCE [LARGE SCALE GENOMIC DNA]</scope>
    <source>
        <strain evidence="4">12FAK</strain>
    </source>
</reference>
<organism evidence="3 4">
    <name type="scientific">Desulfoferula mesophila</name>
    <dbReference type="NCBI Taxonomy" id="3058419"/>
    <lineage>
        <taxon>Bacteria</taxon>
        <taxon>Pseudomonadati</taxon>
        <taxon>Thermodesulfobacteriota</taxon>
        <taxon>Desulfarculia</taxon>
        <taxon>Desulfarculales</taxon>
        <taxon>Desulfarculaceae</taxon>
        <taxon>Desulfoferula</taxon>
    </lineage>
</organism>
<dbReference type="PANTHER" id="PTHR33376">
    <property type="match status" value="1"/>
</dbReference>
<dbReference type="Gene3D" id="3.40.190.170">
    <property type="entry name" value="Bacterial extracellular solute-binding protein, family 7"/>
    <property type="match status" value="1"/>
</dbReference>
<dbReference type="EMBL" id="AP028679">
    <property type="protein sequence ID" value="BEQ14751.1"/>
    <property type="molecule type" value="Genomic_DNA"/>
</dbReference>
<dbReference type="RefSeq" id="WP_338606441.1">
    <property type="nucleotide sequence ID" value="NZ_AP028679.1"/>
</dbReference>
<dbReference type="InterPro" id="IPR018389">
    <property type="entry name" value="DctP_fam"/>
</dbReference>
<dbReference type="AlphaFoldDB" id="A0AAU9EWA7"/>
<sequence length="339" mass="37655">MTRWGKVICLLAVVMAFVVAATPGFAEGKKYTLRIQCIYPETSYVPQMIKQFVAKAEEYTKGRVDIKLFWPGQLVSAKKGFDSVSKGTVEGLVSALIYYGGTLKEGKVEWLPFTWRDPKEAYDLYVNGGFLDLMRKATQKQNVQYLFPVMAGTMGCMTNFPVNNLDDFKGKKMRAPGLDGPIVKLLGASPVSLSAKEIYMSLQRGTVDGVVYPYYTLSTYKLYEVIKYAILPGFHTPAMTGLYLNLDFWKSLTPELQAALNKAGIETFYASSLKSPEWDQSALKAAEGKGVKVMELSQADVAKVRKMCMPLWEEVGGATPLSKELVDLLKSYLQKKGAL</sequence>
<dbReference type="PANTHER" id="PTHR33376:SF5">
    <property type="entry name" value="EXTRACYTOPLASMIC SOLUTE RECEPTOR PROTEIN"/>
    <property type="match status" value="1"/>
</dbReference>
<evidence type="ECO:0000256" key="1">
    <source>
        <dbReference type="ARBA" id="ARBA00022729"/>
    </source>
</evidence>
<feature type="signal peptide" evidence="2">
    <location>
        <begin position="1"/>
        <end position="26"/>
    </location>
</feature>
<keyword evidence="4" id="KW-1185">Reference proteome</keyword>